<dbReference type="Proteomes" id="UP000821837">
    <property type="component" value="Unassembled WGS sequence"/>
</dbReference>
<comment type="caution">
    <text evidence="2">The sequence shown here is derived from an EMBL/GenBank/DDBJ whole genome shotgun (WGS) entry which is preliminary data.</text>
</comment>
<accession>A0A9D4PT53</accession>
<protein>
    <submittedName>
        <fullName evidence="2">Uncharacterized protein</fullName>
    </submittedName>
</protein>
<evidence type="ECO:0000256" key="1">
    <source>
        <dbReference type="SAM" id="MobiDB-lite"/>
    </source>
</evidence>
<evidence type="ECO:0000313" key="3">
    <source>
        <dbReference type="Proteomes" id="UP000821837"/>
    </source>
</evidence>
<keyword evidence="3" id="KW-1185">Reference proteome</keyword>
<sequence length="162" mass="18397">MRKESPQCSRIDAEPLDGEKAEETRRGGRYGEQDAMAENAEVARLHVTAMANSEQLRNKHGVLRAGVTRALTKLTDLLHQTDPDLSEVSVQVDYLKDRDSALSTLDDAILAYKCLAEANQGQFRQRKEIERRPWWHKSKPLVLIIAAALRESCRRQDQRQCG</sequence>
<reference evidence="2" key="1">
    <citation type="journal article" date="2020" name="Cell">
        <title>Large-Scale Comparative Analyses of Tick Genomes Elucidate Their Genetic Diversity and Vector Capacities.</title>
        <authorList>
            <consortium name="Tick Genome and Microbiome Consortium (TIGMIC)"/>
            <person name="Jia N."/>
            <person name="Wang J."/>
            <person name="Shi W."/>
            <person name="Du L."/>
            <person name="Sun Y."/>
            <person name="Zhan W."/>
            <person name="Jiang J.F."/>
            <person name="Wang Q."/>
            <person name="Zhang B."/>
            <person name="Ji P."/>
            <person name="Bell-Sakyi L."/>
            <person name="Cui X.M."/>
            <person name="Yuan T.T."/>
            <person name="Jiang B.G."/>
            <person name="Yang W.F."/>
            <person name="Lam T.T."/>
            <person name="Chang Q.C."/>
            <person name="Ding S.J."/>
            <person name="Wang X.J."/>
            <person name="Zhu J.G."/>
            <person name="Ruan X.D."/>
            <person name="Zhao L."/>
            <person name="Wei J.T."/>
            <person name="Ye R.Z."/>
            <person name="Que T.C."/>
            <person name="Du C.H."/>
            <person name="Zhou Y.H."/>
            <person name="Cheng J.X."/>
            <person name="Dai P.F."/>
            <person name="Guo W.B."/>
            <person name="Han X.H."/>
            <person name="Huang E.J."/>
            <person name="Li L.F."/>
            <person name="Wei W."/>
            <person name="Gao Y.C."/>
            <person name="Liu J.Z."/>
            <person name="Shao H.Z."/>
            <person name="Wang X."/>
            <person name="Wang C.C."/>
            <person name="Yang T.C."/>
            <person name="Huo Q.B."/>
            <person name="Li W."/>
            <person name="Chen H.Y."/>
            <person name="Chen S.E."/>
            <person name="Zhou L.G."/>
            <person name="Ni X.B."/>
            <person name="Tian J.H."/>
            <person name="Sheng Y."/>
            <person name="Liu T."/>
            <person name="Pan Y.S."/>
            <person name="Xia L.Y."/>
            <person name="Li J."/>
            <person name="Zhao F."/>
            <person name="Cao W.C."/>
        </authorList>
    </citation>
    <scope>NUCLEOTIDE SEQUENCE</scope>
    <source>
        <strain evidence="2">Rsan-2018</strain>
    </source>
</reference>
<dbReference type="EMBL" id="JABSTV010001250">
    <property type="protein sequence ID" value="KAH7955314.1"/>
    <property type="molecule type" value="Genomic_DNA"/>
</dbReference>
<dbReference type="AlphaFoldDB" id="A0A9D4PT53"/>
<organism evidence="2 3">
    <name type="scientific">Rhipicephalus sanguineus</name>
    <name type="common">Brown dog tick</name>
    <name type="synonym">Ixodes sanguineus</name>
    <dbReference type="NCBI Taxonomy" id="34632"/>
    <lineage>
        <taxon>Eukaryota</taxon>
        <taxon>Metazoa</taxon>
        <taxon>Ecdysozoa</taxon>
        <taxon>Arthropoda</taxon>
        <taxon>Chelicerata</taxon>
        <taxon>Arachnida</taxon>
        <taxon>Acari</taxon>
        <taxon>Parasitiformes</taxon>
        <taxon>Ixodida</taxon>
        <taxon>Ixodoidea</taxon>
        <taxon>Ixodidae</taxon>
        <taxon>Rhipicephalinae</taxon>
        <taxon>Rhipicephalus</taxon>
        <taxon>Rhipicephalus</taxon>
    </lineage>
</organism>
<evidence type="ECO:0000313" key="2">
    <source>
        <dbReference type="EMBL" id="KAH7955314.1"/>
    </source>
</evidence>
<feature type="compositionally biased region" description="Basic and acidic residues" evidence="1">
    <location>
        <begin position="1"/>
        <end position="32"/>
    </location>
</feature>
<feature type="region of interest" description="Disordered" evidence="1">
    <location>
        <begin position="1"/>
        <end position="33"/>
    </location>
</feature>
<gene>
    <name evidence="2" type="ORF">HPB52_000274</name>
</gene>
<reference evidence="2" key="2">
    <citation type="submission" date="2021-09" db="EMBL/GenBank/DDBJ databases">
        <authorList>
            <person name="Jia N."/>
            <person name="Wang J."/>
            <person name="Shi W."/>
            <person name="Du L."/>
            <person name="Sun Y."/>
            <person name="Zhan W."/>
            <person name="Jiang J."/>
            <person name="Wang Q."/>
            <person name="Zhang B."/>
            <person name="Ji P."/>
            <person name="Sakyi L.B."/>
            <person name="Cui X."/>
            <person name="Yuan T."/>
            <person name="Jiang B."/>
            <person name="Yang W."/>
            <person name="Lam T.T.-Y."/>
            <person name="Chang Q."/>
            <person name="Ding S."/>
            <person name="Wang X."/>
            <person name="Zhu J."/>
            <person name="Ruan X."/>
            <person name="Zhao L."/>
            <person name="Wei J."/>
            <person name="Que T."/>
            <person name="Du C."/>
            <person name="Cheng J."/>
            <person name="Dai P."/>
            <person name="Han X."/>
            <person name="Huang E."/>
            <person name="Gao Y."/>
            <person name="Liu J."/>
            <person name="Shao H."/>
            <person name="Ye R."/>
            <person name="Li L."/>
            <person name="Wei W."/>
            <person name="Wang X."/>
            <person name="Wang C."/>
            <person name="Huo Q."/>
            <person name="Li W."/>
            <person name="Guo W."/>
            <person name="Chen H."/>
            <person name="Chen S."/>
            <person name="Zhou L."/>
            <person name="Zhou L."/>
            <person name="Ni X."/>
            <person name="Tian J."/>
            <person name="Zhou Y."/>
            <person name="Sheng Y."/>
            <person name="Liu T."/>
            <person name="Pan Y."/>
            <person name="Xia L."/>
            <person name="Li J."/>
            <person name="Zhao F."/>
            <person name="Cao W."/>
        </authorList>
    </citation>
    <scope>NUCLEOTIDE SEQUENCE</scope>
    <source>
        <strain evidence="2">Rsan-2018</strain>
        <tissue evidence="2">Larvae</tissue>
    </source>
</reference>
<name>A0A9D4PT53_RHISA</name>
<proteinExistence type="predicted"/>